<dbReference type="GO" id="GO:0043171">
    <property type="term" value="P:peptide catabolic process"/>
    <property type="evidence" value="ECO:0007669"/>
    <property type="project" value="TreeGrafter"/>
</dbReference>
<dbReference type="GO" id="GO:0008270">
    <property type="term" value="F:zinc ion binding"/>
    <property type="evidence" value="ECO:0007669"/>
    <property type="project" value="TreeGrafter"/>
</dbReference>
<feature type="non-terminal residue" evidence="1">
    <location>
        <position position="1"/>
    </location>
</feature>
<dbReference type="Proteomes" id="UP000037510">
    <property type="component" value="Unassembled WGS sequence"/>
</dbReference>
<keyword evidence="1" id="KW-0378">Hydrolase</keyword>
<accession>A0A0L7LGT1</accession>
<dbReference type="GO" id="GO:0005615">
    <property type="term" value="C:extracellular space"/>
    <property type="evidence" value="ECO:0007669"/>
    <property type="project" value="TreeGrafter"/>
</dbReference>
<evidence type="ECO:0000313" key="1">
    <source>
        <dbReference type="EMBL" id="KOB74748.1"/>
    </source>
</evidence>
<dbReference type="PANTHER" id="PTHR11533:SF299">
    <property type="entry name" value="AMINOPEPTIDASE"/>
    <property type="match status" value="1"/>
</dbReference>
<keyword evidence="2" id="KW-1185">Reference proteome</keyword>
<dbReference type="STRING" id="104452.A0A0L7LGT1"/>
<dbReference type="GO" id="GO:0070006">
    <property type="term" value="F:metalloaminopeptidase activity"/>
    <property type="evidence" value="ECO:0007669"/>
    <property type="project" value="TreeGrafter"/>
</dbReference>
<dbReference type="InterPro" id="IPR050344">
    <property type="entry name" value="Peptidase_M1_aminopeptidases"/>
</dbReference>
<proteinExistence type="predicted"/>
<feature type="non-terminal residue" evidence="1">
    <location>
        <position position="371"/>
    </location>
</feature>
<dbReference type="GO" id="GO:0016020">
    <property type="term" value="C:membrane"/>
    <property type="evidence" value="ECO:0007669"/>
    <property type="project" value="TreeGrafter"/>
</dbReference>
<gene>
    <name evidence="1" type="ORF">OBRU01_09016</name>
</gene>
<dbReference type="GO" id="GO:0005737">
    <property type="term" value="C:cytoplasm"/>
    <property type="evidence" value="ECO:0007669"/>
    <property type="project" value="TreeGrafter"/>
</dbReference>
<dbReference type="PANTHER" id="PTHR11533">
    <property type="entry name" value="PROTEASE M1 ZINC METALLOPROTEASE"/>
    <property type="match status" value="1"/>
</dbReference>
<dbReference type="EMBL" id="JTDY01001142">
    <property type="protein sequence ID" value="KOB74748.1"/>
    <property type="molecule type" value="Genomic_DNA"/>
</dbReference>
<dbReference type="Gene3D" id="2.60.40.1910">
    <property type="match status" value="1"/>
</dbReference>
<name>A0A0L7LGT1_OPEBR</name>
<organism evidence="1 2">
    <name type="scientific">Operophtera brumata</name>
    <name type="common">Winter moth</name>
    <name type="synonym">Phalaena brumata</name>
    <dbReference type="NCBI Taxonomy" id="104452"/>
    <lineage>
        <taxon>Eukaryota</taxon>
        <taxon>Metazoa</taxon>
        <taxon>Ecdysozoa</taxon>
        <taxon>Arthropoda</taxon>
        <taxon>Hexapoda</taxon>
        <taxon>Insecta</taxon>
        <taxon>Pterygota</taxon>
        <taxon>Neoptera</taxon>
        <taxon>Endopterygota</taxon>
        <taxon>Lepidoptera</taxon>
        <taxon>Glossata</taxon>
        <taxon>Ditrysia</taxon>
        <taxon>Geometroidea</taxon>
        <taxon>Geometridae</taxon>
        <taxon>Larentiinae</taxon>
        <taxon>Operophtera</taxon>
    </lineage>
</organism>
<dbReference type="AlphaFoldDB" id="A0A0L7LGT1"/>
<protein>
    <submittedName>
        <fullName evidence="1">Aminopeptidase N-7</fullName>
    </submittedName>
</protein>
<dbReference type="GO" id="GO:0006508">
    <property type="term" value="P:proteolysis"/>
    <property type="evidence" value="ECO:0007669"/>
    <property type="project" value="TreeGrafter"/>
</dbReference>
<reference evidence="1 2" key="1">
    <citation type="journal article" date="2015" name="Genome Biol. Evol.">
        <title>The genome of winter moth (Operophtera brumata) provides a genomic perspective on sexual dimorphism and phenology.</title>
        <authorList>
            <person name="Derks M.F."/>
            <person name="Smit S."/>
            <person name="Salis L."/>
            <person name="Schijlen E."/>
            <person name="Bossers A."/>
            <person name="Mateman C."/>
            <person name="Pijl A.S."/>
            <person name="de Ridder D."/>
            <person name="Groenen M.A."/>
            <person name="Visser M.E."/>
            <person name="Megens H.J."/>
        </authorList>
    </citation>
    <scope>NUCLEOTIDE SEQUENCE [LARGE SCALE GENOMIC DNA]</scope>
    <source>
        <strain evidence="1">WM2013NL</strain>
        <tissue evidence="1">Head and thorax</tissue>
    </source>
</reference>
<keyword evidence="1" id="KW-0031">Aminopeptidase</keyword>
<evidence type="ECO:0000313" key="2">
    <source>
        <dbReference type="Proteomes" id="UP000037510"/>
    </source>
</evidence>
<sequence>MYTSRFAVNKAKYAFPCFDNPRFEAGFKFKVYVLPQRADMQYTNTSLVISEVTKDYLIINYMLSPQVTLNQVGFHFSQFAHNQLKATHTNDTIYVWAPSEELYSYNFILRYGVKIIDLIHEFSGTRRPLLNGPINIVAVPTKLDGYEISSWNLLTNSYYGLRMKHQAMSYDWHHSTPALINFNVSLAIEITSQYKELVTMKTGAIWRGQYISVWDLIRAIDKDTIECTYQFFNGSTPSRILESWFHQAGYPVVTVNVLRDRTPNAIQLKQRRFSYNPRNYEPTDYLIPISYLLQSSENCINCHQPRFTIAQTYTFSENLNGYYRVNYDTESWKLIAAALKTNPMLINEMNRAQTGYSLKISCRIWTMSAVS</sequence>
<dbReference type="GO" id="GO:0042277">
    <property type="term" value="F:peptide binding"/>
    <property type="evidence" value="ECO:0007669"/>
    <property type="project" value="TreeGrafter"/>
</dbReference>
<comment type="caution">
    <text evidence="1">The sequence shown here is derived from an EMBL/GenBank/DDBJ whole genome shotgun (WGS) entry which is preliminary data.</text>
</comment>
<keyword evidence="1" id="KW-0645">Protease</keyword>